<sequence>MPQRCLGVLKRPSPHADICITQASHFSLVLMTKQVSMRYKWCHLLPMFRLFCDIKASYVLSQGAEAKADHCICAIPQEEMSLTRRMTLLNAPKEPLQHR</sequence>
<name>A0A224YH32_9ACAR</name>
<organism evidence="1">
    <name type="scientific">Rhipicephalus zambeziensis</name>
    <dbReference type="NCBI Taxonomy" id="60191"/>
    <lineage>
        <taxon>Eukaryota</taxon>
        <taxon>Metazoa</taxon>
        <taxon>Ecdysozoa</taxon>
        <taxon>Arthropoda</taxon>
        <taxon>Chelicerata</taxon>
        <taxon>Arachnida</taxon>
        <taxon>Acari</taxon>
        <taxon>Parasitiformes</taxon>
        <taxon>Ixodida</taxon>
        <taxon>Ixodoidea</taxon>
        <taxon>Ixodidae</taxon>
        <taxon>Rhipicephalinae</taxon>
        <taxon>Rhipicephalus</taxon>
        <taxon>Rhipicephalus</taxon>
    </lineage>
</organism>
<reference evidence="1" key="1">
    <citation type="journal article" date="2017" name="Parasit. Vectors">
        <title>Sialotranscriptomics of Rhipicephalus zambeziensis reveals intricate expression profiles of secretory proteins and suggests tight temporal transcriptional regulation during blood-feeding.</title>
        <authorList>
            <person name="de Castro M.H."/>
            <person name="de Klerk D."/>
            <person name="Pienaar R."/>
            <person name="Rees D.J.G."/>
            <person name="Mans B.J."/>
        </authorList>
    </citation>
    <scope>NUCLEOTIDE SEQUENCE</scope>
    <source>
        <tissue evidence="1">Salivary glands</tissue>
    </source>
</reference>
<accession>A0A224YH32</accession>
<dbReference type="EMBL" id="GFPF01002128">
    <property type="protein sequence ID" value="MAA13274.1"/>
    <property type="molecule type" value="Transcribed_RNA"/>
</dbReference>
<dbReference type="AlphaFoldDB" id="A0A224YH32"/>
<proteinExistence type="predicted"/>
<evidence type="ECO:0000313" key="1">
    <source>
        <dbReference type="EMBL" id="MAA13274.1"/>
    </source>
</evidence>
<protein>
    <submittedName>
        <fullName evidence="1">Uncharacterized protein</fullName>
    </submittedName>
</protein>